<sequence length="416" mass="45457">MSGWSNTGRFGAKRWSSVTEALPALGQSVVVTSDFDANKHRTNWPRGQVVRVGHRAVDGKDVPVPPAGDLVVQKDSDGSYMVFNRATHHGMAYKFMKNRPVMRRPRREEPAPVEKKEKEKEPEREREREKEVKPKRGRGKDGKRHGPKPTPVSDKAEMPKKAPVQLSYSDDEAEAPKLQPVEFGMDVTDDVGVDDMEEAASRPPCPMSSMHTAHPSTDSTPLDRQSDSFKSAGRTLESRDHLVGQTDDDIADIEGGKRESGRPSRAPRYGKVPPHDWDSARAHVHEPKPRAQPSKPAQVSSIVDPTLTKPVAAAPAPAAAPSSAGSKVANLFDKLDIKGNLFDKLDIKGTPDFNPSNPLPTAALPTPQTQSQMPFVPAMPYAPPFQPTGFTPGISVQPSQFIPGPQYQAYGQHVGY</sequence>
<name>A0A9K3GI16_9EUKA</name>
<proteinExistence type="predicted"/>
<evidence type="ECO:0000313" key="3">
    <source>
        <dbReference type="Proteomes" id="UP000265618"/>
    </source>
</evidence>
<feature type="compositionally biased region" description="Acidic residues" evidence="1">
    <location>
        <begin position="187"/>
        <end position="198"/>
    </location>
</feature>
<gene>
    <name evidence="2" type="ORF">KIPB_004196</name>
</gene>
<feature type="compositionally biased region" description="Low complexity" evidence="1">
    <location>
        <begin position="312"/>
        <end position="324"/>
    </location>
</feature>
<keyword evidence="3" id="KW-1185">Reference proteome</keyword>
<organism evidence="2 3">
    <name type="scientific">Kipferlia bialata</name>
    <dbReference type="NCBI Taxonomy" id="797122"/>
    <lineage>
        <taxon>Eukaryota</taxon>
        <taxon>Metamonada</taxon>
        <taxon>Carpediemonas-like organisms</taxon>
        <taxon>Kipferlia</taxon>
    </lineage>
</organism>
<dbReference type="AlphaFoldDB" id="A0A9K3GI16"/>
<dbReference type="Proteomes" id="UP000265618">
    <property type="component" value="Unassembled WGS sequence"/>
</dbReference>
<evidence type="ECO:0000256" key="1">
    <source>
        <dbReference type="SAM" id="MobiDB-lite"/>
    </source>
</evidence>
<reference evidence="2 3" key="1">
    <citation type="journal article" date="2018" name="PLoS ONE">
        <title>The draft genome of Kipferlia bialata reveals reductive genome evolution in fornicate parasites.</title>
        <authorList>
            <person name="Tanifuji G."/>
            <person name="Takabayashi S."/>
            <person name="Kume K."/>
            <person name="Takagi M."/>
            <person name="Nakayama T."/>
            <person name="Kamikawa R."/>
            <person name="Inagaki Y."/>
            <person name="Hashimoto T."/>
        </authorList>
    </citation>
    <scope>NUCLEOTIDE SEQUENCE [LARGE SCALE GENOMIC DNA]</scope>
    <source>
        <strain evidence="2">NY0173</strain>
    </source>
</reference>
<dbReference type="EMBL" id="BDIP01000875">
    <property type="protein sequence ID" value="GIQ82961.1"/>
    <property type="molecule type" value="Genomic_DNA"/>
</dbReference>
<feature type="compositionally biased region" description="Basic residues" evidence="1">
    <location>
        <begin position="135"/>
        <end position="147"/>
    </location>
</feature>
<feature type="compositionally biased region" description="Basic and acidic residues" evidence="1">
    <location>
        <begin position="106"/>
        <end position="134"/>
    </location>
</feature>
<feature type="non-terminal residue" evidence="2">
    <location>
        <position position="416"/>
    </location>
</feature>
<feature type="compositionally biased region" description="Basic and acidic residues" evidence="1">
    <location>
        <begin position="273"/>
        <end position="289"/>
    </location>
</feature>
<accession>A0A9K3GI16</accession>
<evidence type="ECO:0000313" key="2">
    <source>
        <dbReference type="EMBL" id="GIQ82961.1"/>
    </source>
</evidence>
<feature type="compositionally biased region" description="Polar residues" evidence="1">
    <location>
        <begin position="209"/>
        <end position="223"/>
    </location>
</feature>
<comment type="caution">
    <text evidence="2">The sequence shown here is derived from an EMBL/GenBank/DDBJ whole genome shotgun (WGS) entry which is preliminary data.</text>
</comment>
<protein>
    <submittedName>
        <fullName evidence="2">Uncharacterized protein</fullName>
    </submittedName>
</protein>
<feature type="region of interest" description="Disordered" evidence="1">
    <location>
        <begin position="96"/>
        <end position="326"/>
    </location>
</feature>
<feature type="compositionally biased region" description="Basic residues" evidence="1">
    <location>
        <begin position="96"/>
        <end position="105"/>
    </location>
</feature>